<dbReference type="Pfam" id="PF00659">
    <property type="entry name" value="POLO_box"/>
    <property type="match status" value="2"/>
</dbReference>
<evidence type="ECO:0000256" key="4">
    <source>
        <dbReference type="ARBA" id="ARBA00022777"/>
    </source>
</evidence>
<evidence type="ECO:0000313" key="9">
    <source>
        <dbReference type="EMBL" id="KAK8857568.1"/>
    </source>
</evidence>
<keyword evidence="1" id="KW-0723">Serine/threonine-protein kinase</keyword>
<sequence>MPQQIKVPEKIIYTREDGTRDVFIVHEKLGQGGFALVHRVTHTNSNKTFAMKIIPKERHQSDDYQKYINQIKNEIEIQKDLNHPNIVKSKLTFSDDTNQYIVLEYCPGKTIRDYIKKKEQGYLSEPETRQILNDVIQGLIHLHKHKIIHHDLKLENFLIGANGRVKIADFGVSVVLKNSDDKNKSFCGTSSYLSPEVLMKESNGHSFEVDIWAIGVCAFIMLTGQPPFCGFEKEFIYEKIKNNEYNFPPSIPLSKEAKGFIRRIFQVDPRRRPTAIELVDHPFLTEYDKEQVKLYVQPKFIPSLNNNLILKSNSPFRSVKRIGCSNLRGSNVPFYSSKNSDETSSSSKKLSMSSSIPNSNENSQSNCNKYIINAKKTFTVPKHFVVKHFFIANDLGYLLGDGTVGVCFEDGSRIVLDPYEKFVQVFKDNDSYADAIELNHIVENKYQSKISLVQKFANSFKKFRFLYELTGYNYDCLVPLYHIKSFMKKNDSILFKFNDNNIQINFEDHKKLIIFSNLKKMCLVSHLKEKCSFVDIKDAINNDSSDESRKYGRAKEMFTELHF</sequence>
<keyword evidence="5 6" id="KW-0067">ATP-binding</keyword>
<dbReference type="EMBL" id="JAPFFF010000020">
    <property type="protein sequence ID" value="KAK8857568.1"/>
    <property type="molecule type" value="Genomic_DNA"/>
</dbReference>
<keyword evidence="4" id="KW-0418">Kinase</keyword>
<feature type="region of interest" description="Disordered" evidence="7">
    <location>
        <begin position="337"/>
        <end position="363"/>
    </location>
</feature>
<evidence type="ECO:0000256" key="1">
    <source>
        <dbReference type="ARBA" id="ARBA00022527"/>
    </source>
</evidence>
<dbReference type="Gene3D" id="3.30.1120.30">
    <property type="entry name" value="POLO box domain"/>
    <property type="match status" value="2"/>
</dbReference>
<organism evidence="9 10">
    <name type="scientific">Tritrichomonas musculus</name>
    <dbReference type="NCBI Taxonomy" id="1915356"/>
    <lineage>
        <taxon>Eukaryota</taxon>
        <taxon>Metamonada</taxon>
        <taxon>Parabasalia</taxon>
        <taxon>Tritrichomonadida</taxon>
        <taxon>Tritrichomonadidae</taxon>
        <taxon>Tritrichomonas</taxon>
    </lineage>
</organism>
<keyword evidence="3 6" id="KW-0547">Nucleotide-binding</keyword>
<dbReference type="PROSITE" id="PS00107">
    <property type="entry name" value="PROTEIN_KINASE_ATP"/>
    <property type="match status" value="1"/>
</dbReference>
<dbReference type="InterPro" id="IPR008271">
    <property type="entry name" value="Ser/Thr_kinase_AS"/>
</dbReference>
<dbReference type="Proteomes" id="UP001470230">
    <property type="component" value="Unassembled WGS sequence"/>
</dbReference>
<evidence type="ECO:0000256" key="2">
    <source>
        <dbReference type="ARBA" id="ARBA00022679"/>
    </source>
</evidence>
<keyword evidence="2" id="KW-0808">Transferase</keyword>
<dbReference type="InterPro" id="IPR017441">
    <property type="entry name" value="Protein_kinase_ATP_BS"/>
</dbReference>
<gene>
    <name evidence="9" type="ORF">M9Y10_015973</name>
</gene>
<dbReference type="PANTHER" id="PTHR24345">
    <property type="entry name" value="SERINE/THREONINE-PROTEIN KINASE PLK"/>
    <property type="match status" value="1"/>
</dbReference>
<accession>A0ABR2I6E1</accession>
<dbReference type="SUPFAM" id="SSF56112">
    <property type="entry name" value="Protein kinase-like (PK-like)"/>
    <property type="match status" value="1"/>
</dbReference>
<evidence type="ECO:0000256" key="7">
    <source>
        <dbReference type="SAM" id="MobiDB-lite"/>
    </source>
</evidence>
<evidence type="ECO:0000259" key="8">
    <source>
        <dbReference type="PROSITE" id="PS50011"/>
    </source>
</evidence>
<evidence type="ECO:0000256" key="3">
    <source>
        <dbReference type="ARBA" id="ARBA00022741"/>
    </source>
</evidence>
<evidence type="ECO:0000256" key="5">
    <source>
        <dbReference type="ARBA" id="ARBA00022840"/>
    </source>
</evidence>
<feature type="binding site" evidence="6">
    <location>
        <position position="52"/>
    </location>
    <ligand>
        <name>ATP</name>
        <dbReference type="ChEBI" id="CHEBI:30616"/>
    </ligand>
</feature>
<proteinExistence type="predicted"/>
<dbReference type="SMART" id="SM00220">
    <property type="entry name" value="S_TKc"/>
    <property type="match status" value="1"/>
</dbReference>
<name>A0ABR2I6E1_9EUKA</name>
<dbReference type="Gene3D" id="1.10.510.10">
    <property type="entry name" value="Transferase(Phosphotransferase) domain 1"/>
    <property type="match status" value="1"/>
</dbReference>
<dbReference type="PROSITE" id="PS00108">
    <property type="entry name" value="PROTEIN_KINASE_ST"/>
    <property type="match status" value="1"/>
</dbReference>
<dbReference type="Pfam" id="PF00069">
    <property type="entry name" value="Pkinase"/>
    <property type="match status" value="1"/>
</dbReference>
<reference evidence="9 10" key="1">
    <citation type="submission" date="2024-04" db="EMBL/GenBank/DDBJ databases">
        <title>Tritrichomonas musculus Genome.</title>
        <authorList>
            <person name="Alves-Ferreira E."/>
            <person name="Grigg M."/>
            <person name="Lorenzi H."/>
            <person name="Galac M."/>
        </authorList>
    </citation>
    <scope>NUCLEOTIDE SEQUENCE [LARGE SCALE GENOMIC DNA]</scope>
    <source>
        <strain evidence="9 10">EAF2021</strain>
    </source>
</reference>
<protein>
    <recommendedName>
        <fullName evidence="8">Protein kinase domain-containing protein</fullName>
    </recommendedName>
</protein>
<evidence type="ECO:0000313" key="10">
    <source>
        <dbReference type="Proteomes" id="UP001470230"/>
    </source>
</evidence>
<comment type="caution">
    <text evidence="9">The sequence shown here is derived from an EMBL/GenBank/DDBJ whole genome shotgun (WGS) entry which is preliminary data.</text>
</comment>
<dbReference type="PANTHER" id="PTHR24345:SF0">
    <property type="entry name" value="CELL CYCLE SERINE_THREONINE-PROTEIN KINASE CDC5_MSD2"/>
    <property type="match status" value="1"/>
</dbReference>
<dbReference type="InterPro" id="IPR000959">
    <property type="entry name" value="POLO_box_dom"/>
</dbReference>
<evidence type="ECO:0000256" key="6">
    <source>
        <dbReference type="PROSITE-ProRule" id="PRU10141"/>
    </source>
</evidence>
<keyword evidence="10" id="KW-1185">Reference proteome</keyword>
<dbReference type="PROSITE" id="PS50011">
    <property type="entry name" value="PROTEIN_KINASE_DOM"/>
    <property type="match status" value="1"/>
</dbReference>
<dbReference type="InterPro" id="IPR000719">
    <property type="entry name" value="Prot_kinase_dom"/>
</dbReference>
<dbReference type="SUPFAM" id="SSF82615">
    <property type="entry name" value="Polo-box domain"/>
    <property type="match status" value="2"/>
</dbReference>
<dbReference type="InterPro" id="IPR036947">
    <property type="entry name" value="POLO_box_dom_sf"/>
</dbReference>
<dbReference type="InterPro" id="IPR011009">
    <property type="entry name" value="Kinase-like_dom_sf"/>
</dbReference>
<feature type="domain" description="Protein kinase" evidence="8">
    <location>
        <begin position="23"/>
        <end position="284"/>
    </location>
</feature>